<evidence type="ECO:0000259" key="1">
    <source>
        <dbReference type="PROSITE" id="PS51725"/>
    </source>
</evidence>
<keyword evidence="3" id="KW-1185">Reference proteome</keyword>
<dbReference type="RefSeq" id="WP_286055289.1">
    <property type="nucleotide sequence ID" value="NZ_JASVWF010000005.1"/>
</dbReference>
<dbReference type="GO" id="GO:0004497">
    <property type="term" value="F:monooxygenase activity"/>
    <property type="evidence" value="ECO:0007669"/>
    <property type="project" value="UniProtKB-KW"/>
</dbReference>
<feature type="domain" description="ABM" evidence="1">
    <location>
        <begin position="2"/>
        <end position="95"/>
    </location>
</feature>
<organism evidence="2 3">
    <name type="scientific">Actinomycetospora termitidis</name>
    <dbReference type="NCBI Taxonomy" id="3053470"/>
    <lineage>
        <taxon>Bacteria</taxon>
        <taxon>Bacillati</taxon>
        <taxon>Actinomycetota</taxon>
        <taxon>Actinomycetes</taxon>
        <taxon>Pseudonocardiales</taxon>
        <taxon>Pseudonocardiaceae</taxon>
        <taxon>Actinomycetospora</taxon>
    </lineage>
</organism>
<dbReference type="PROSITE" id="PS51725">
    <property type="entry name" value="ABM"/>
    <property type="match status" value="1"/>
</dbReference>
<accession>A0ABT7MDL1</accession>
<gene>
    <name evidence="2" type="ORF">QRT03_22485</name>
</gene>
<dbReference type="Gene3D" id="3.30.70.100">
    <property type="match status" value="1"/>
</dbReference>
<protein>
    <submittedName>
        <fullName evidence="2">Antibiotic biosynthesis monooxygenase family protein</fullName>
    </submittedName>
</protein>
<dbReference type="EMBL" id="JASVWF010000005">
    <property type="protein sequence ID" value="MDL5158754.1"/>
    <property type="molecule type" value="Genomic_DNA"/>
</dbReference>
<keyword evidence="2" id="KW-0503">Monooxygenase</keyword>
<reference evidence="2 3" key="1">
    <citation type="submission" date="2023-06" db="EMBL/GenBank/DDBJ databases">
        <title>Actinomycetospora Odt1-22.</title>
        <authorList>
            <person name="Supong K."/>
        </authorList>
    </citation>
    <scope>NUCLEOTIDE SEQUENCE [LARGE SCALE GENOMIC DNA]</scope>
    <source>
        <strain evidence="2 3">Odt1-22</strain>
    </source>
</reference>
<proteinExistence type="predicted"/>
<dbReference type="Proteomes" id="UP001231924">
    <property type="component" value="Unassembled WGS sequence"/>
</dbReference>
<dbReference type="InterPro" id="IPR007138">
    <property type="entry name" value="ABM_dom"/>
</dbReference>
<sequence length="96" mass="10808">MLIIAGHVTVDPEERDELVERFADLVRRSREAPGCLDAALTADSVDPSRINNFERWRSWEELDAWRARCDAPDVGDAFLAVDVSMFDASGERSPFP</sequence>
<keyword evidence="2" id="KW-0560">Oxidoreductase</keyword>
<evidence type="ECO:0000313" key="3">
    <source>
        <dbReference type="Proteomes" id="UP001231924"/>
    </source>
</evidence>
<name>A0ABT7MDL1_9PSEU</name>
<dbReference type="Pfam" id="PF03992">
    <property type="entry name" value="ABM"/>
    <property type="match status" value="1"/>
</dbReference>
<evidence type="ECO:0000313" key="2">
    <source>
        <dbReference type="EMBL" id="MDL5158754.1"/>
    </source>
</evidence>
<dbReference type="InterPro" id="IPR011008">
    <property type="entry name" value="Dimeric_a/b-barrel"/>
</dbReference>
<dbReference type="SUPFAM" id="SSF54909">
    <property type="entry name" value="Dimeric alpha+beta barrel"/>
    <property type="match status" value="1"/>
</dbReference>
<comment type="caution">
    <text evidence="2">The sequence shown here is derived from an EMBL/GenBank/DDBJ whole genome shotgun (WGS) entry which is preliminary data.</text>
</comment>